<dbReference type="Pfam" id="PF01822">
    <property type="entry name" value="WSC"/>
    <property type="match status" value="1"/>
</dbReference>
<evidence type="ECO:0000256" key="5">
    <source>
        <dbReference type="ARBA" id="ARBA00023136"/>
    </source>
</evidence>
<accession>A0AAN6RMJ3</accession>
<feature type="region of interest" description="Disordered" evidence="7">
    <location>
        <begin position="32"/>
        <end position="51"/>
    </location>
</feature>
<feature type="region of interest" description="Disordered" evidence="7">
    <location>
        <begin position="402"/>
        <end position="479"/>
    </location>
</feature>
<protein>
    <recommendedName>
        <fullName evidence="8">WSC domain-containing protein</fullName>
    </recommendedName>
</protein>
<feature type="domain" description="WSC" evidence="8">
    <location>
        <begin position="336"/>
        <end position="440"/>
    </location>
</feature>
<evidence type="ECO:0000256" key="6">
    <source>
        <dbReference type="ARBA" id="ARBA00023180"/>
    </source>
</evidence>
<name>A0AAN6RMJ3_9PLEO</name>
<keyword evidence="2" id="KW-0812">Transmembrane</keyword>
<dbReference type="PANTHER" id="PTHR24269:SF16">
    <property type="entry name" value="PROTEIN SLG1"/>
    <property type="match status" value="1"/>
</dbReference>
<dbReference type="PROSITE" id="PS51212">
    <property type="entry name" value="WSC"/>
    <property type="match status" value="1"/>
</dbReference>
<keyword evidence="4" id="KW-1133">Transmembrane helix</keyword>
<gene>
    <name evidence="9" type="ORF">GRF29_1g3275991</name>
</gene>
<dbReference type="PANTHER" id="PTHR24269">
    <property type="entry name" value="KREMEN PROTEIN"/>
    <property type="match status" value="1"/>
</dbReference>
<proteinExistence type="predicted"/>
<comment type="caution">
    <text evidence="9">The sequence shown here is derived from an EMBL/GenBank/DDBJ whole genome shotgun (WGS) entry which is preliminary data.</text>
</comment>
<keyword evidence="10" id="KW-1185">Reference proteome</keyword>
<feature type="compositionally biased region" description="Polar residues" evidence="7">
    <location>
        <begin position="415"/>
        <end position="424"/>
    </location>
</feature>
<keyword evidence="5" id="KW-0472">Membrane</keyword>
<evidence type="ECO:0000256" key="1">
    <source>
        <dbReference type="ARBA" id="ARBA00004167"/>
    </source>
</evidence>
<keyword evidence="6" id="KW-0325">Glycoprotein</keyword>
<reference evidence="9 10" key="1">
    <citation type="submission" date="2021-02" db="EMBL/GenBank/DDBJ databases">
        <title>Genome assembly of Pseudopithomyces chartarum.</title>
        <authorList>
            <person name="Jauregui R."/>
            <person name="Singh J."/>
            <person name="Voisey C."/>
        </authorList>
    </citation>
    <scope>NUCLEOTIDE SEQUENCE [LARGE SCALE GENOMIC DNA]</scope>
    <source>
        <strain evidence="9 10">AGR01</strain>
    </source>
</reference>
<evidence type="ECO:0000256" key="7">
    <source>
        <dbReference type="SAM" id="MobiDB-lite"/>
    </source>
</evidence>
<keyword evidence="3" id="KW-0732">Signal</keyword>
<evidence type="ECO:0000313" key="10">
    <source>
        <dbReference type="Proteomes" id="UP001280581"/>
    </source>
</evidence>
<dbReference type="Proteomes" id="UP001280581">
    <property type="component" value="Unassembled WGS sequence"/>
</dbReference>
<evidence type="ECO:0000256" key="2">
    <source>
        <dbReference type="ARBA" id="ARBA00022692"/>
    </source>
</evidence>
<evidence type="ECO:0000256" key="3">
    <source>
        <dbReference type="ARBA" id="ARBA00022729"/>
    </source>
</evidence>
<organism evidence="9 10">
    <name type="scientific">Pseudopithomyces chartarum</name>
    <dbReference type="NCBI Taxonomy" id="1892770"/>
    <lineage>
        <taxon>Eukaryota</taxon>
        <taxon>Fungi</taxon>
        <taxon>Dikarya</taxon>
        <taxon>Ascomycota</taxon>
        <taxon>Pezizomycotina</taxon>
        <taxon>Dothideomycetes</taxon>
        <taxon>Pleosporomycetidae</taxon>
        <taxon>Pleosporales</taxon>
        <taxon>Massarineae</taxon>
        <taxon>Didymosphaeriaceae</taxon>
        <taxon>Pseudopithomyces</taxon>
    </lineage>
</organism>
<evidence type="ECO:0000259" key="8">
    <source>
        <dbReference type="PROSITE" id="PS51212"/>
    </source>
</evidence>
<dbReference type="InterPro" id="IPR051836">
    <property type="entry name" value="Kremen_rcpt"/>
</dbReference>
<evidence type="ECO:0000256" key="4">
    <source>
        <dbReference type="ARBA" id="ARBA00022989"/>
    </source>
</evidence>
<sequence length="627" mass="70354">MESKSSHSLTKKKSWWNWQNVTCTAAPSRTVSINTDSGAANHAPNPPASHLTKNTNPLFKVIHHTKSSKSSAAAPANMPNVDRNTFAEYKKQKATMAAKARVRSLRSFLGIQPTALKALDEKEKEEYKYWHDYPIQEQLVRQRFEKIAEGAEDVEVMMKGWRLEHPLPYLSAPVRHLVNEQAIFAAHGDTSLQNAYPGLPPLSEDILWNSLVFIEELWTDSKCQVCFKASAGRPVYRMTCGDYMHVSCFEENYEMWMKAKGPIMHGAKECIHCKALKRLVKNISGEELEMRIRRIGDNPVSFIHRHRAIEHVEYTCFNHASNNPLTISKKEEDESTYSELGCFDSTNEAGVQLLRGPSEDSIEELTQASCQTFCNSAEDAPEGGFKYYGIENGSACSCSNELSWSGDELQDDPEQCTSALTGDPNTYAGGDGRITVWQNDNYKGDDDDEEPETQPKPPSEHETEPWKPFTWPLSRPPANGGDGVDDYSWWAETSPIGRFARYARKHPNNLRIPHFPQPASSQALYLIPMHLSSLLLAAFLINLSVPISISKFPKTPTFDSDDTTSSLSPYLPNNTYPNPFTCGTITWPFGAQSLLYTHDRCVAMLPISTYPLSDVDIDGNCVCWFGK</sequence>
<dbReference type="EMBL" id="WVTA01000001">
    <property type="protein sequence ID" value="KAK3217492.1"/>
    <property type="molecule type" value="Genomic_DNA"/>
</dbReference>
<dbReference type="InterPro" id="IPR002889">
    <property type="entry name" value="WSC_carb-bd"/>
</dbReference>
<evidence type="ECO:0000313" key="9">
    <source>
        <dbReference type="EMBL" id="KAK3217492.1"/>
    </source>
</evidence>
<comment type="subcellular location">
    <subcellularLocation>
        <location evidence="1">Membrane</location>
        <topology evidence="1">Single-pass membrane protein</topology>
    </subcellularLocation>
</comment>
<dbReference type="GO" id="GO:0005886">
    <property type="term" value="C:plasma membrane"/>
    <property type="evidence" value="ECO:0007669"/>
    <property type="project" value="TreeGrafter"/>
</dbReference>
<dbReference type="AlphaFoldDB" id="A0AAN6RMJ3"/>